<comment type="function">
    <text evidence="8 9">Required for the first step of diphthamide biosynthesis, a post-translational modification of histidine which occurs in elongation factor 2. DPH1 and DPH2 transfer a 3-amino-3-carboxypropyl (ACP) group from S-adenosyl-L-methionine (SAM) to a histidine residue, the reaction is assisted by a reduction system comprising DPH3 and a NADH-dependent reductase. Facilitates the reduction of the catalytic iron-sulfur cluster found in the DPH1 subunit.</text>
</comment>
<dbReference type="Pfam" id="PF01866">
    <property type="entry name" value="Diphthamide_syn"/>
    <property type="match status" value="1"/>
</dbReference>
<dbReference type="OMA" id="QIWNENH"/>
<dbReference type="GO" id="GO:0090560">
    <property type="term" value="F:2-(3-amino-3-carboxypropyl)histidine synthase activity"/>
    <property type="evidence" value="ECO:0007669"/>
    <property type="project" value="InterPro"/>
</dbReference>
<dbReference type="InterPro" id="IPR016435">
    <property type="entry name" value="DPH1/DPH2"/>
</dbReference>
<comment type="pathway">
    <text evidence="2 9">Protein modification; peptidyl-diphthamide biosynthesis.</text>
</comment>
<dbReference type="FunFam" id="3.40.50.11860:FF:000001">
    <property type="entry name" value="2-(3-amino-3-carboxypropyl)histidine synthase subunit 2"/>
    <property type="match status" value="1"/>
</dbReference>
<dbReference type="InterPro" id="IPR042263">
    <property type="entry name" value="DPH1/DPH2_1"/>
</dbReference>
<dbReference type="EMBL" id="JH431958">
    <property type="status" value="NOT_ANNOTATED_CDS"/>
    <property type="molecule type" value="Genomic_DNA"/>
</dbReference>
<evidence type="ECO:0000313" key="11">
    <source>
        <dbReference type="Proteomes" id="UP000014500"/>
    </source>
</evidence>
<dbReference type="Proteomes" id="UP000014500">
    <property type="component" value="Unassembled WGS sequence"/>
</dbReference>
<comment type="similarity">
    <text evidence="3 9">Belongs to the DPH1/DPH2 family. DPH2 subfamily.</text>
</comment>
<evidence type="ECO:0000256" key="6">
    <source>
        <dbReference type="ARBA" id="ARBA00023004"/>
    </source>
</evidence>
<sequence length="485" mass="54276">MTSTVFSSSDSDVINRKTTVNPVDTVLNTNDIEKFYEIDRCIKWITENNYKKIALQFPDEMLPDSTQISLKLRKMCAVELYILGDTSYGSCCADEIAAEHASADSLIHFGHSCLSITLRLPVLYIYGKKSIDIEHANDSIKKLISNQDEKIILIYDVLYTHAISELKSQLISHFPTVISSELEISHLDLPEPTLKKFGRRINLVTNTQIDEYIFIYIGKDDSTLANFMLSFNQNAFYSYDPQERIARRETLDVNRTLMKRYYLVERTRDANIVGILVGTLGVANYLSIISHLKSIVRKAGKKAYTLAMGKINVAKLANFPEIDVVCLVACPENSMVDSKEFLQPIVTPYEVELACNPNRTWTGDYISDFTELLPGASNFIAMNDEESSQEPTMSLVTGSVRALNLSGDLGNSKDLILRNDSLQLASIHQNAAGEFLNNRSWTGLQQNLGETEVVKATKGRSGIACEYENETGLQKKSGIKINANI</sequence>
<evidence type="ECO:0000256" key="1">
    <source>
        <dbReference type="ARBA" id="ARBA00001966"/>
    </source>
</evidence>
<dbReference type="InterPro" id="IPR042265">
    <property type="entry name" value="DPH1/DPH2_3"/>
</dbReference>
<evidence type="ECO:0000256" key="4">
    <source>
        <dbReference type="ARBA" id="ARBA00021914"/>
    </source>
</evidence>
<dbReference type="EnsemblMetazoa" id="SMAR013393-RA">
    <property type="protein sequence ID" value="SMAR013393-PA"/>
    <property type="gene ID" value="SMAR013393"/>
</dbReference>
<proteinExistence type="inferred from homology"/>
<protein>
    <recommendedName>
        <fullName evidence="4 9">2-(3-amino-3-carboxypropyl)histidine synthase subunit 2</fullName>
    </recommendedName>
</protein>
<evidence type="ECO:0000256" key="3">
    <source>
        <dbReference type="ARBA" id="ARBA00006179"/>
    </source>
</evidence>
<dbReference type="GO" id="GO:0051536">
    <property type="term" value="F:iron-sulfur cluster binding"/>
    <property type="evidence" value="ECO:0007669"/>
    <property type="project" value="UniProtKB-KW"/>
</dbReference>
<name>T1JHR2_STRMM</name>
<dbReference type="GO" id="GO:0017183">
    <property type="term" value="P:protein histidyl modification to diphthamide"/>
    <property type="evidence" value="ECO:0007669"/>
    <property type="project" value="UniProtKB-UniPathway"/>
</dbReference>
<dbReference type="PhylomeDB" id="T1JHR2"/>
<dbReference type="eggNOG" id="KOG2648">
    <property type="taxonomic scope" value="Eukaryota"/>
</dbReference>
<keyword evidence="5 9" id="KW-0479">Metal-binding</keyword>
<keyword evidence="6 9" id="KW-0408">Iron</keyword>
<dbReference type="SFLD" id="SFLDG01121">
    <property type="entry name" value="Diphthamide_biosynthesis"/>
    <property type="match status" value="1"/>
</dbReference>
<dbReference type="NCBIfam" id="TIGR00322">
    <property type="entry name" value="diphth2_R"/>
    <property type="match status" value="1"/>
</dbReference>
<evidence type="ECO:0000256" key="2">
    <source>
        <dbReference type="ARBA" id="ARBA00005156"/>
    </source>
</evidence>
<dbReference type="Gene3D" id="3.40.50.11840">
    <property type="entry name" value="Diphthamide synthesis DPH1/DPH2 domain 1"/>
    <property type="match status" value="1"/>
</dbReference>
<dbReference type="AlphaFoldDB" id="T1JHR2"/>
<reference evidence="11" key="1">
    <citation type="submission" date="2011-05" db="EMBL/GenBank/DDBJ databases">
        <authorList>
            <person name="Richards S.R."/>
            <person name="Qu J."/>
            <person name="Jiang H."/>
            <person name="Jhangiani S.N."/>
            <person name="Agravi P."/>
            <person name="Goodspeed R."/>
            <person name="Gross S."/>
            <person name="Mandapat C."/>
            <person name="Jackson L."/>
            <person name="Mathew T."/>
            <person name="Pu L."/>
            <person name="Thornton R."/>
            <person name="Saada N."/>
            <person name="Wilczek-Boney K.B."/>
            <person name="Lee S."/>
            <person name="Kovar C."/>
            <person name="Wu Y."/>
            <person name="Scherer S.E."/>
            <person name="Worley K.C."/>
            <person name="Muzny D.M."/>
            <person name="Gibbs R."/>
        </authorList>
    </citation>
    <scope>NUCLEOTIDE SEQUENCE</scope>
    <source>
        <strain evidence="11">Brora</strain>
    </source>
</reference>
<evidence type="ECO:0000313" key="10">
    <source>
        <dbReference type="EnsemblMetazoa" id="SMAR013393-PA"/>
    </source>
</evidence>
<dbReference type="PANTHER" id="PTHR10762">
    <property type="entry name" value="DIPHTHAMIDE BIOSYNTHESIS PROTEIN"/>
    <property type="match status" value="1"/>
</dbReference>
<evidence type="ECO:0000256" key="7">
    <source>
        <dbReference type="ARBA" id="ARBA00023014"/>
    </source>
</evidence>
<dbReference type="STRING" id="126957.T1JHR2"/>
<comment type="cofactor">
    <cofactor evidence="1">
        <name>[4Fe-4S] cluster</name>
        <dbReference type="ChEBI" id="CHEBI:49883"/>
    </cofactor>
</comment>
<dbReference type="SFLD" id="SFLDS00032">
    <property type="entry name" value="Radical_SAM_3-amino-3-carboxyp"/>
    <property type="match status" value="1"/>
</dbReference>
<dbReference type="Gene3D" id="3.40.50.11860">
    <property type="entry name" value="Diphthamide synthesis DPH1/DPH2 domain 3"/>
    <property type="match status" value="1"/>
</dbReference>
<evidence type="ECO:0000256" key="9">
    <source>
        <dbReference type="RuleBase" id="RU364133"/>
    </source>
</evidence>
<dbReference type="UniPathway" id="UPA00559"/>
<dbReference type="FunFam" id="3.40.50.11840:FF:000002">
    <property type="entry name" value="2-(3-amino-3-carboxypropyl)histidine synthase subunit 2"/>
    <property type="match status" value="1"/>
</dbReference>
<dbReference type="InterPro" id="IPR010014">
    <property type="entry name" value="DHP2"/>
</dbReference>
<evidence type="ECO:0000256" key="5">
    <source>
        <dbReference type="ARBA" id="ARBA00022723"/>
    </source>
</evidence>
<reference evidence="10" key="2">
    <citation type="submission" date="2015-02" db="UniProtKB">
        <authorList>
            <consortium name="EnsemblMetazoa"/>
        </authorList>
    </citation>
    <scope>IDENTIFICATION</scope>
</reference>
<evidence type="ECO:0000256" key="8">
    <source>
        <dbReference type="ARBA" id="ARBA00045159"/>
    </source>
</evidence>
<dbReference type="SFLD" id="SFLDF00408">
    <property type="entry name" value="Diphthamide_biosynthesis_famil"/>
    <property type="match status" value="1"/>
</dbReference>
<dbReference type="NCBIfam" id="TIGR00272">
    <property type="entry name" value="DPH2"/>
    <property type="match status" value="1"/>
</dbReference>
<accession>T1JHR2</accession>
<keyword evidence="11" id="KW-1185">Reference proteome</keyword>
<dbReference type="HOGENOM" id="CLU_015210_1_0_1"/>
<organism evidence="10 11">
    <name type="scientific">Strigamia maritima</name>
    <name type="common">European centipede</name>
    <name type="synonym">Geophilus maritimus</name>
    <dbReference type="NCBI Taxonomy" id="126957"/>
    <lineage>
        <taxon>Eukaryota</taxon>
        <taxon>Metazoa</taxon>
        <taxon>Ecdysozoa</taxon>
        <taxon>Arthropoda</taxon>
        <taxon>Myriapoda</taxon>
        <taxon>Chilopoda</taxon>
        <taxon>Pleurostigmophora</taxon>
        <taxon>Geophilomorpha</taxon>
        <taxon>Linotaeniidae</taxon>
        <taxon>Strigamia</taxon>
    </lineage>
</organism>
<dbReference type="GO" id="GO:0046872">
    <property type="term" value="F:metal ion binding"/>
    <property type="evidence" value="ECO:0007669"/>
    <property type="project" value="UniProtKB-KW"/>
</dbReference>
<keyword evidence="7 9" id="KW-0411">Iron-sulfur</keyword>
<dbReference type="PANTHER" id="PTHR10762:SF2">
    <property type="entry name" value="2-(3-AMINO-3-CARBOXYPROPYL)HISTIDINE SYNTHASE SUBUNIT 2"/>
    <property type="match status" value="1"/>
</dbReference>